<keyword evidence="2" id="KW-1185">Reference proteome</keyword>
<sequence length="76" mass="8185">MDDLGVGMVSSRYLIASWGLMGKHRPNHKVDRPVGKTATCTPLPALSTAAEFSELNCRAISCSPSSRYCGRPVGEF</sequence>
<evidence type="ECO:0000313" key="1">
    <source>
        <dbReference type="EMBL" id="KAJ8796442.1"/>
    </source>
</evidence>
<dbReference type="Proteomes" id="UP001159641">
    <property type="component" value="Unassembled WGS sequence"/>
</dbReference>
<dbReference type="AlphaFoldDB" id="A0AB34HUD7"/>
<protein>
    <submittedName>
        <fullName evidence="1">Uncharacterized protein</fullName>
    </submittedName>
</protein>
<name>A0AB34HUD7_ESCRO</name>
<gene>
    <name evidence="1" type="ORF">J1605_017912</name>
</gene>
<accession>A0AB34HUD7</accession>
<organism evidence="1 2">
    <name type="scientific">Eschrichtius robustus</name>
    <name type="common">California gray whale</name>
    <name type="synonym">Eschrichtius gibbosus</name>
    <dbReference type="NCBI Taxonomy" id="9764"/>
    <lineage>
        <taxon>Eukaryota</taxon>
        <taxon>Metazoa</taxon>
        <taxon>Chordata</taxon>
        <taxon>Craniata</taxon>
        <taxon>Vertebrata</taxon>
        <taxon>Euteleostomi</taxon>
        <taxon>Mammalia</taxon>
        <taxon>Eutheria</taxon>
        <taxon>Laurasiatheria</taxon>
        <taxon>Artiodactyla</taxon>
        <taxon>Whippomorpha</taxon>
        <taxon>Cetacea</taxon>
        <taxon>Mysticeti</taxon>
        <taxon>Eschrichtiidae</taxon>
        <taxon>Eschrichtius</taxon>
    </lineage>
</organism>
<comment type="caution">
    <text evidence="1">The sequence shown here is derived from an EMBL/GenBank/DDBJ whole genome shotgun (WGS) entry which is preliminary data.</text>
</comment>
<dbReference type="EMBL" id="JAIQCJ010000376">
    <property type="protein sequence ID" value="KAJ8796442.1"/>
    <property type="molecule type" value="Genomic_DNA"/>
</dbReference>
<proteinExistence type="predicted"/>
<evidence type="ECO:0000313" key="2">
    <source>
        <dbReference type="Proteomes" id="UP001159641"/>
    </source>
</evidence>
<reference evidence="1 2" key="1">
    <citation type="submission" date="2022-11" db="EMBL/GenBank/DDBJ databases">
        <title>Whole genome sequence of Eschrichtius robustus ER-17-0199.</title>
        <authorList>
            <person name="Bruniche-Olsen A."/>
            <person name="Black A.N."/>
            <person name="Fields C.J."/>
            <person name="Walden K."/>
            <person name="Dewoody J.A."/>
        </authorList>
    </citation>
    <scope>NUCLEOTIDE SEQUENCE [LARGE SCALE GENOMIC DNA]</scope>
    <source>
        <strain evidence="1">ER-17-0199</strain>
        <tissue evidence="1">Blubber</tissue>
    </source>
</reference>